<keyword evidence="3" id="KW-0472">Membrane</keyword>
<dbReference type="GO" id="GO:0008270">
    <property type="term" value="F:zinc ion binding"/>
    <property type="evidence" value="ECO:0007669"/>
    <property type="project" value="UniProtKB-KW"/>
</dbReference>
<comment type="caution">
    <text evidence="5">The sequence shown here is derived from an EMBL/GenBank/DDBJ whole genome shotgun (WGS) entry which is preliminary data.</text>
</comment>
<dbReference type="InterPro" id="IPR013083">
    <property type="entry name" value="Znf_RING/FYVE/PHD"/>
</dbReference>
<sequence>MEKGSIDNECIQPAGPVEGGPSCRDKKSETMHDNDEILSAETTDDVQGKNKDANDAVESSGEATGATRERPKGVFNTVWFVIVTTLIVVGYIFMILGLIVVFMAVGLVVASLVCMLPCIVLPAMRRTQQEGYYVEPSPQQQQLQQQIVETLKPQNKQILTEEQVNQKFPAITYQRAKVEKDRILASENNAATLEEGQIESAEDVVPFDPADRDDTCAICIEDMEDPDPTRILGCNHIFHAECIDTWLTVRRACCPLCKADQKNAHSQISENELSKLKELWNKMPMPSSVKLRRRRRNHRNPDAASRRRVNALRRILERNQPQPLPQPSD</sequence>
<evidence type="ECO:0000259" key="4">
    <source>
        <dbReference type="PROSITE" id="PS50089"/>
    </source>
</evidence>
<keyword evidence="3" id="KW-0812">Transmembrane</keyword>
<dbReference type="SUPFAM" id="SSF57850">
    <property type="entry name" value="RING/U-box"/>
    <property type="match status" value="1"/>
</dbReference>
<keyword evidence="1" id="KW-0863">Zinc-finger</keyword>
<feature type="region of interest" description="Disordered" evidence="2">
    <location>
        <begin position="1"/>
        <end position="68"/>
    </location>
</feature>
<dbReference type="EMBL" id="SWFS01000088">
    <property type="protein sequence ID" value="KAA8916692.1"/>
    <property type="molecule type" value="Genomic_DNA"/>
</dbReference>
<dbReference type="OrthoDB" id="8062037at2759"/>
<keyword evidence="3" id="KW-1133">Transmembrane helix</keyword>
<reference evidence="5" key="1">
    <citation type="journal article" date="2019" name="G3 (Bethesda)">
        <title>Genome Assemblies of Two Rare Opportunistic Yeast Pathogens: Diutina rugosa (syn. Candida rugosa) and Trichomonascus ciferrii (syn. Candida ciferrii).</title>
        <authorList>
            <person name="Mixao V."/>
            <person name="Saus E."/>
            <person name="Hansen A.P."/>
            <person name="Lass-Florl C."/>
            <person name="Gabaldon T."/>
        </authorList>
    </citation>
    <scope>NUCLEOTIDE SEQUENCE</scope>
    <source>
        <strain evidence="5">CBS 4856</strain>
    </source>
</reference>
<evidence type="ECO:0000256" key="3">
    <source>
        <dbReference type="SAM" id="Phobius"/>
    </source>
</evidence>
<dbReference type="Gene3D" id="3.30.40.10">
    <property type="entry name" value="Zinc/RING finger domain, C3HC4 (zinc finger)"/>
    <property type="match status" value="1"/>
</dbReference>
<proteinExistence type="predicted"/>
<evidence type="ECO:0000256" key="1">
    <source>
        <dbReference type="PROSITE-ProRule" id="PRU00175"/>
    </source>
</evidence>
<name>A0A642V987_9ASCO</name>
<dbReference type="PANTHER" id="PTHR45676:SF41">
    <property type="entry name" value="RING-H2 FINGER PROTEIN ATL66"/>
    <property type="match status" value="1"/>
</dbReference>
<keyword evidence="1" id="KW-0479">Metal-binding</keyword>
<dbReference type="AlphaFoldDB" id="A0A642V987"/>
<organism evidence="5 6">
    <name type="scientific">Trichomonascus ciferrii</name>
    <dbReference type="NCBI Taxonomy" id="44093"/>
    <lineage>
        <taxon>Eukaryota</taxon>
        <taxon>Fungi</taxon>
        <taxon>Dikarya</taxon>
        <taxon>Ascomycota</taxon>
        <taxon>Saccharomycotina</taxon>
        <taxon>Dipodascomycetes</taxon>
        <taxon>Dipodascales</taxon>
        <taxon>Trichomonascaceae</taxon>
        <taxon>Trichomonascus</taxon>
        <taxon>Trichomonascus ciferrii complex</taxon>
    </lineage>
</organism>
<keyword evidence="6" id="KW-1185">Reference proteome</keyword>
<evidence type="ECO:0000256" key="2">
    <source>
        <dbReference type="SAM" id="MobiDB-lite"/>
    </source>
</evidence>
<dbReference type="Pfam" id="PF13639">
    <property type="entry name" value="zf-RING_2"/>
    <property type="match status" value="1"/>
</dbReference>
<dbReference type="VEuPathDB" id="FungiDB:TRICI_001150"/>
<feature type="transmembrane region" description="Helical" evidence="3">
    <location>
        <begin position="99"/>
        <end position="121"/>
    </location>
</feature>
<dbReference type="InterPro" id="IPR001841">
    <property type="entry name" value="Znf_RING"/>
</dbReference>
<accession>A0A642V987</accession>
<keyword evidence="1" id="KW-0862">Zinc</keyword>
<dbReference type="Proteomes" id="UP000761534">
    <property type="component" value="Unassembled WGS sequence"/>
</dbReference>
<protein>
    <recommendedName>
        <fullName evidence="4">RING-type domain-containing protein</fullName>
    </recommendedName>
</protein>
<feature type="compositionally biased region" description="Basic and acidic residues" evidence="2">
    <location>
        <begin position="23"/>
        <end position="35"/>
    </location>
</feature>
<dbReference type="PANTHER" id="PTHR45676">
    <property type="entry name" value="RING-H2 FINGER PROTEIN ATL51-RELATED"/>
    <property type="match status" value="1"/>
</dbReference>
<feature type="region of interest" description="Disordered" evidence="2">
    <location>
        <begin position="284"/>
        <end position="306"/>
    </location>
</feature>
<gene>
    <name evidence="5" type="ORF">TRICI_001150</name>
</gene>
<dbReference type="CDD" id="cd16454">
    <property type="entry name" value="RING-H2_PA-TM-RING"/>
    <property type="match status" value="1"/>
</dbReference>
<feature type="domain" description="RING-type" evidence="4">
    <location>
        <begin position="216"/>
        <end position="258"/>
    </location>
</feature>
<dbReference type="PROSITE" id="PS50089">
    <property type="entry name" value="ZF_RING_2"/>
    <property type="match status" value="1"/>
</dbReference>
<evidence type="ECO:0000313" key="6">
    <source>
        <dbReference type="Proteomes" id="UP000761534"/>
    </source>
</evidence>
<feature type="transmembrane region" description="Helical" evidence="3">
    <location>
        <begin position="74"/>
        <end position="93"/>
    </location>
</feature>
<evidence type="ECO:0000313" key="5">
    <source>
        <dbReference type="EMBL" id="KAA8916692.1"/>
    </source>
</evidence>
<dbReference type="SMART" id="SM00184">
    <property type="entry name" value="RING"/>
    <property type="match status" value="1"/>
</dbReference>